<gene>
    <name evidence="2" type="ORF">Sradi_3166600</name>
</gene>
<proteinExistence type="predicted"/>
<reference evidence="2" key="1">
    <citation type="submission" date="2020-06" db="EMBL/GenBank/DDBJ databases">
        <authorList>
            <person name="Li T."/>
            <person name="Hu X."/>
            <person name="Zhang T."/>
            <person name="Song X."/>
            <person name="Zhang H."/>
            <person name="Dai N."/>
            <person name="Sheng W."/>
            <person name="Hou X."/>
            <person name="Wei L."/>
        </authorList>
    </citation>
    <scope>NUCLEOTIDE SEQUENCE</scope>
    <source>
        <strain evidence="2">G02</strain>
        <tissue evidence="2">Leaf</tissue>
    </source>
</reference>
<dbReference type="AlphaFoldDB" id="A0AAW2RGG3"/>
<organism evidence="2">
    <name type="scientific">Sesamum radiatum</name>
    <name type="common">Black benniseed</name>
    <dbReference type="NCBI Taxonomy" id="300843"/>
    <lineage>
        <taxon>Eukaryota</taxon>
        <taxon>Viridiplantae</taxon>
        <taxon>Streptophyta</taxon>
        <taxon>Embryophyta</taxon>
        <taxon>Tracheophyta</taxon>
        <taxon>Spermatophyta</taxon>
        <taxon>Magnoliopsida</taxon>
        <taxon>eudicotyledons</taxon>
        <taxon>Gunneridae</taxon>
        <taxon>Pentapetalae</taxon>
        <taxon>asterids</taxon>
        <taxon>lamiids</taxon>
        <taxon>Lamiales</taxon>
        <taxon>Pedaliaceae</taxon>
        <taxon>Sesamum</taxon>
    </lineage>
</organism>
<protein>
    <submittedName>
        <fullName evidence="2">Uncharacterized protein</fullName>
    </submittedName>
</protein>
<dbReference type="EMBL" id="JACGWJ010000013">
    <property type="protein sequence ID" value="KAL0378611.1"/>
    <property type="molecule type" value="Genomic_DNA"/>
</dbReference>
<evidence type="ECO:0000256" key="1">
    <source>
        <dbReference type="SAM" id="MobiDB-lite"/>
    </source>
</evidence>
<comment type="caution">
    <text evidence="2">The sequence shown here is derived from an EMBL/GenBank/DDBJ whole genome shotgun (WGS) entry which is preliminary data.</text>
</comment>
<name>A0AAW2RGG3_SESRA</name>
<sequence>MQFERKPSSSISSHQRPPTHTGDVVFRTFSRVPNTSEPRAALRERQFKSQSGNQMDGEGSMGEEMESTPPTLNCGGLDWDVDMIGVEELNATKEVHYVQ</sequence>
<accession>A0AAW2RGG3</accession>
<reference evidence="2" key="2">
    <citation type="journal article" date="2024" name="Plant">
        <title>Genomic evolution and insights into agronomic trait innovations of Sesamum species.</title>
        <authorList>
            <person name="Miao H."/>
            <person name="Wang L."/>
            <person name="Qu L."/>
            <person name="Liu H."/>
            <person name="Sun Y."/>
            <person name="Le M."/>
            <person name="Wang Q."/>
            <person name="Wei S."/>
            <person name="Zheng Y."/>
            <person name="Lin W."/>
            <person name="Duan Y."/>
            <person name="Cao H."/>
            <person name="Xiong S."/>
            <person name="Wang X."/>
            <person name="Wei L."/>
            <person name="Li C."/>
            <person name="Ma Q."/>
            <person name="Ju M."/>
            <person name="Zhao R."/>
            <person name="Li G."/>
            <person name="Mu C."/>
            <person name="Tian Q."/>
            <person name="Mei H."/>
            <person name="Zhang T."/>
            <person name="Gao T."/>
            <person name="Zhang H."/>
        </authorList>
    </citation>
    <scope>NUCLEOTIDE SEQUENCE</scope>
    <source>
        <strain evidence="2">G02</strain>
    </source>
</reference>
<feature type="compositionally biased region" description="Polar residues" evidence="1">
    <location>
        <begin position="8"/>
        <end position="18"/>
    </location>
</feature>
<evidence type="ECO:0000313" key="2">
    <source>
        <dbReference type="EMBL" id="KAL0378611.1"/>
    </source>
</evidence>
<feature type="region of interest" description="Disordered" evidence="1">
    <location>
        <begin position="1"/>
        <end position="72"/>
    </location>
</feature>